<dbReference type="InterPro" id="IPR015029">
    <property type="entry name" value="PrnB"/>
</dbReference>
<evidence type="ECO:0000313" key="2">
    <source>
        <dbReference type="Proteomes" id="UP001250538"/>
    </source>
</evidence>
<dbReference type="InterPro" id="IPR037217">
    <property type="entry name" value="Trp/Indoleamine_2_3_dOase-like"/>
</dbReference>
<reference evidence="2" key="1">
    <citation type="submission" date="2023-09" db="EMBL/GenBank/DDBJ databases">
        <title>Paenibacillus sp. chi10 Genome sequencing and assembly.</title>
        <authorList>
            <person name="Kim I."/>
        </authorList>
    </citation>
    <scope>NUCLEOTIDE SEQUENCE [LARGE SCALE GENOMIC DNA]</scope>
    <source>
        <strain evidence="2">chi10</strain>
    </source>
</reference>
<dbReference type="GO" id="GO:0046872">
    <property type="term" value="F:metal ion binding"/>
    <property type="evidence" value="ECO:0007669"/>
    <property type="project" value="InterPro"/>
</dbReference>
<organism evidence="1 2">
    <name type="scientific">Paenibacillus suaedae</name>
    <dbReference type="NCBI Taxonomy" id="3077233"/>
    <lineage>
        <taxon>Bacteria</taxon>
        <taxon>Bacillati</taxon>
        <taxon>Bacillota</taxon>
        <taxon>Bacilli</taxon>
        <taxon>Bacillales</taxon>
        <taxon>Paenibacillaceae</taxon>
        <taxon>Paenibacillus</taxon>
    </lineage>
</organism>
<dbReference type="GO" id="GO:0020037">
    <property type="term" value="F:heme binding"/>
    <property type="evidence" value="ECO:0007669"/>
    <property type="project" value="InterPro"/>
</dbReference>
<name>A0AAJ2JXU4_9BACL</name>
<keyword evidence="2" id="KW-1185">Reference proteome</keyword>
<dbReference type="Gene3D" id="1.20.58.1320">
    <property type="match status" value="1"/>
</dbReference>
<protein>
    <submittedName>
        <fullName evidence="1">DUF1864 family protein</fullName>
    </submittedName>
</protein>
<dbReference type="GO" id="GO:0019441">
    <property type="term" value="P:L-tryptophan catabolic process to kynurenine"/>
    <property type="evidence" value="ECO:0007669"/>
    <property type="project" value="InterPro"/>
</dbReference>
<proteinExistence type="predicted"/>
<dbReference type="EMBL" id="JAVYAA010000002">
    <property type="protein sequence ID" value="MDT8976312.1"/>
    <property type="molecule type" value="Genomic_DNA"/>
</dbReference>
<dbReference type="SUPFAM" id="SSF140959">
    <property type="entry name" value="Indolic compounds 2,3-dioxygenase-like"/>
    <property type="match status" value="1"/>
</dbReference>
<accession>A0AAJ2JXU4</accession>
<dbReference type="Pfam" id="PF08933">
    <property type="entry name" value="PrnB"/>
    <property type="match status" value="1"/>
</dbReference>
<comment type="caution">
    <text evidence="1">The sequence shown here is derived from an EMBL/GenBank/DDBJ whole genome shotgun (WGS) entry which is preliminary data.</text>
</comment>
<dbReference type="Gene3D" id="1.20.58.480">
    <property type="match status" value="1"/>
</dbReference>
<dbReference type="Proteomes" id="UP001250538">
    <property type="component" value="Unassembled WGS sequence"/>
</dbReference>
<dbReference type="RefSeq" id="WP_072730806.1">
    <property type="nucleotide sequence ID" value="NZ_JAVYAA010000002.1"/>
</dbReference>
<dbReference type="AlphaFoldDB" id="A0AAJ2JXU4"/>
<evidence type="ECO:0000313" key="1">
    <source>
        <dbReference type="EMBL" id="MDT8976312.1"/>
    </source>
</evidence>
<sequence>MTSVNCIGQDLHYPLGHFSRFVVHDLPHLNKTGSPADLMRIGLPLLSADNQQLVDFAYHRPYKDKVLAMGDLGIYFVSCLKLGINISELHRVYSMLELFSSLTGLIPRDTYASYIAYNPAECLRSFTGDASEVAFITRHQQSDIALKPAVEELVKLQRNPYMPERIEILNAVRAAMRQVRKENAEVHKGVDPVFFITFFRDYFFPIKLNGISYNAPSGVHIAGVILTDLITGTADDAYIETTHELLPYLEPSEQFCIKNVLASPSLKQIYTADLKSGIDCSAELTLLVDIYDEIIKFRNVHQGLVSRYIRNQDASVAKGTGGFAFDTFLQERINVVAQAKCTVTDKLIPQSDMIIPKL</sequence>
<gene>
    <name evidence="1" type="ORF">RQP50_08640</name>
</gene>